<dbReference type="STRING" id="156980.SAMN04489745_2577"/>
<gene>
    <name evidence="1" type="ORF">SAMN04489745_2577</name>
</gene>
<dbReference type="AlphaFoldDB" id="A0A1H4RJA2"/>
<keyword evidence="2" id="KW-1185">Reference proteome</keyword>
<evidence type="ECO:0008006" key="3">
    <source>
        <dbReference type="Google" id="ProtNLM"/>
    </source>
</evidence>
<organism evidence="1 2">
    <name type="scientific">Arthrobacter woluwensis</name>
    <dbReference type="NCBI Taxonomy" id="156980"/>
    <lineage>
        <taxon>Bacteria</taxon>
        <taxon>Bacillati</taxon>
        <taxon>Actinomycetota</taxon>
        <taxon>Actinomycetes</taxon>
        <taxon>Micrococcales</taxon>
        <taxon>Micrococcaceae</taxon>
        <taxon>Arthrobacter</taxon>
    </lineage>
</organism>
<dbReference type="Pfam" id="PF04402">
    <property type="entry name" value="SIMPL"/>
    <property type="match status" value="1"/>
</dbReference>
<dbReference type="Gene3D" id="3.30.70.2970">
    <property type="entry name" value="Protein of unknown function (DUF541), domain 2"/>
    <property type="match status" value="1"/>
</dbReference>
<dbReference type="InterPro" id="IPR007497">
    <property type="entry name" value="SIMPL/DUF541"/>
</dbReference>
<dbReference type="GO" id="GO:0006974">
    <property type="term" value="P:DNA damage response"/>
    <property type="evidence" value="ECO:0007669"/>
    <property type="project" value="TreeGrafter"/>
</dbReference>
<reference evidence="1 2" key="1">
    <citation type="submission" date="2016-10" db="EMBL/GenBank/DDBJ databases">
        <authorList>
            <person name="de Groot N.N."/>
        </authorList>
    </citation>
    <scope>NUCLEOTIDE SEQUENCE [LARGE SCALE GENOMIC DNA]</scope>
    <source>
        <strain evidence="1 2">DSM 10495</strain>
    </source>
</reference>
<accession>A0A1H4RJA2</accession>
<protein>
    <recommendedName>
        <fullName evidence="3">SIMPL domain-containing protein</fullName>
    </recommendedName>
</protein>
<dbReference type="Gene3D" id="3.30.110.170">
    <property type="entry name" value="Protein of unknown function (DUF541), domain 1"/>
    <property type="match status" value="1"/>
</dbReference>
<dbReference type="PANTHER" id="PTHR34387">
    <property type="entry name" value="SLR1258 PROTEIN"/>
    <property type="match status" value="1"/>
</dbReference>
<name>A0A1H4RJA2_9MICC</name>
<sequence length="212" mass="21808">METPTRTISVTGHASAPAVPDIATAHLSIETLAGSVEEAFAQSGRTLDALRDALHSAGVEPRDIATTDRSLRAERKWRDGHDDGLLGYVARGTVRVTLRSLPAAAGVLQSAIAAGGEQARLEGFSLEVSDPTAVRSQAREAAWQDALARASQLAASSGVTLGQVLRIEEGSAVGGLPPIAFARVAAAPQADGAIQAGEQEVQVSLGVTWSVA</sequence>
<proteinExistence type="predicted"/>
<evidence type="ECO:0000313" key="2">
    <source>
        <dbReference type="Proteomes" id="UP000182652"/>
    </source>
</evidence>
<evidence type="ECO:0000313" key="1">
    <source>
        <dbReference type="EMBL" id="SEC31939.1"/>
    </source>
</evidence>
<dbReference type="InterPro" id="IPR052022">
    <property type="entry name" value="26kDa_periplasmic_antigen"/>
</dbReference>
<dbReference type="Proteomes" id="UP000182652">
    <property type="component" value="Unassembled WGS sequence"/>
</dbReference>
<dbReference type="RefSeq" id="WP_066217318.1">
    <property type="nucleotide sequence ID" value="NZ_FNSN01000003.1"/>
</dbReference>
<dbReference type="PANTHER" id="PTHR34387:SF1">
    <property type="entry name" value="PERIPLASMIC IMMUNOGENIC PROTEIN"/>
    <property type="match status" value="1"/>
</dbReference>
<dbReference type="EMBL" id="FNSN01000003">
    <property type="protein sequence ID" value="SEC31939.1"/>
    <property type="molecule type" value="Genomic_DNA"/>
</dbReference>